<evidence type="ECO:0000313" key="8">
    <source>
        <dbReference type="Proteomes" id="UP000019118"/>
    </source>
</evidence>
<protein>
    <recommendedName>
        <fullName evidence="10">MADF domain-containing protein</fullName>
    </recommendedName>
</protein>
<evidence type="ECO:0000313" key="7">
    <source>
        <dbReference type="EnsemblMetazoa" id="XP_019772624.1"/>
    </source>
</evidence>
<dbReference type="SMART" id="SM00595">
    <property type="entry name" value="MADF"/>
    <property type="match status" value="1"/>
</dbReference>
<feature type="non-terminal residue" evidence="5">
    <location>
        <position position="1"/>
    </location>
</feature>
<evidence type="ECO:0000256" key="2">
    <source>
        <dbReference type="SAM" id="MobiDB-lite"/>
    </source>
</evidence>
<reference evidence="7" key="2">
    <citation type="submission" date="2024-08" db="UniProtKB">
        <authorList>
            <consortium name="EnsemblMetazoa"/>
        </authorList>
    </citation>
    <scope>IDENTIFICATION</scope>
</reference>
<gene>
    <name evidence="7" type="primary">109546199</name>
    <name evidence="6" type="ORF">D910_05933</name>
    <name evidence="5" type="ORF">YQE_01573</name>
</gene>
<dbReference type="OrthoDB" id="5803771at2759"/>
<keyword evidence="1" id="KW-0539">Nucleus</keyword>
<dbReference type="KEGG" id="dpa:109546199"/>
<evidence type="ECO:0000256" key="1">
    <source>
        <dbReference type="PROSITE-ProRule" id="PRU00371"/>
    </source>
</evidence>
<dbReference type="EMBL" id="KB632071">
    <property type="protein sequence ID" value="ERL88548.1"/>
    <property type="molecule type" value="Genomic_DNA"/>
</dbReference>
<feature type="compositionally biased region" description="Polar residues" evidence="2">
    <location>
        <begin position="131"/>
        <end position="143"/>
    </location>
</feature>
<dbReference type="Proteomes" id="UP000019118">
    <property type="component" value="Unassembled WGS sequence"/>
</dbReference>
<reference evidence="8 9" key="1">
    <citation type="journal article" date="2013" name="Genome Biol.">
        <title>Draft genome of the mountain pine beetle, Dendroctonus ponderosae Hopkins, a major forest pest.</title>
        <authorList>
            <person name="Keeling C.I."/>
            <person name="Yuen M.M."/>
            <person name="Liao N.Y."/>
            <person name="Docking T.R."/>
            <person name="Chan S.K."/>
            <person name="Taylor G.A."/>
            <person name="Palmquist D.L."/>
            <person name="Jackman S.D."/>
            <person name="Nguyen A."/>
            <person name="Li M."/>
            <person name="Henderson H."/>
            <person name="Janes J.K."/>
            <person name="Zhao Y."/>
            <person name="Pandoh P."/>
            <person name="Moore R."/>
            <person name="Sperling F.A."/>
            <person name="Huber D.P."/>
            <person name="Birol I."/>
            <person name="Jones S.J."/>
            <person name="Bohlmann J."/>
        </authorList>
    </citation>
    <scope>NUCLEOTIDE SEQUENCE</scope>
</reference>
<sequence>MSQKTKYLCRFTRELDEKLIELVAENEVLYDHKHKYYKDLSMRDDVWLAISSIVGKSVLDCKTRWRSLRDLYHRKKKEQKMGKKLRAPWEYMESMKFLEKFTTEKKVAQEDTSDAQDEDTKIDIKLEFDPSTPTTSTNQNGASSDECIPAKKPRIEEIYQSYDNSAILHILQEIRDLSKKKDDPITTFFDSMAKTVVSFPPAQAAEVKLKVCQIVTEMECKILDMSGNHPESFE</sequence>
<dbReference type="Pfam" id="PF10545">
    <property type="entry name" value="MADF_DNA_bdg"/>
    <property type="match status" value="1"/>
</dbReference>
<name>N6TVC1_DENPD</name>
<dbReference type="Proteomes" id="UP000030742">
    <property type="component" value="Unassembled WGS sequence"/>
</dbReference>
<dbReference type="GO" id="GO:0005634">
    <property type="term" value="C:nucleus"/>
    <property type="evidence" value="ECO:0007669"/>
    <property type="project" value="UniProtKB-SubCell"/>
</dbReference>
<dbReference type="GO" id="GO:0003677">
    <property type="term" value="F:DNA binding"/>
    <property type="evidence" value="ECO:0007669"/>
    <property type="project" value="InterPro"/>
</dbReference>
<feature type="region of interest" description="Disordered" evidence="2">
    <location>
        <begin position="108"/>
        <end position="149"/>
    </location>
</feature>
<dbReference type="HOGENOM" id="CLU_080630_1_0_1"/>
<feature type="compositionally biased region" description="Basic and acidic residues" evidence="2">
    <location>
        <begin position="118"/>
        <end position="128"/>
    </location>
</feature>
<evidence type="ECO:0008006" key="10">
    <source>
        <dbReference type="Google" id="ProtNLM"/>
    </source>
</evidence>
<feature type="domain" description="BESS" evidence="4">
    <location>
        <begin position="182"/>
        <end position="221"/>
    </location>
</feature>
<feature type="domain" description="MADF" evidence="3">
    <location>
        <begin position="18"/>
        <end position="103"/>
    </location>
</feature>
<dbReference type="EnsemblMetazoa" id="XM_019917066.1">
    <property type="protein sequence ID" value="XP_019772625.1"/>
    <property type="gene ID" value="LOC109546199"/>
</dbReference>
<dbReference type="EMBL" id="KB739995">
    <property type="protein sequence ID" value="ENN81998.1"/>
    <property type="molecule type" value="Genomic_DNA"/>
</dbReference>
<dbReference type="PROSITE" id="PS51029">
    <property type="entry name" value="MADF"/>
    <property type="match status" value="1"/>
</dbReference>
<dbReference type="InterPro" id="IPR006578">
    <property type="entry name" value="MADF-dom"/>
</dbReference>
<evidence type="ECO:0000313" key="9">
    <source>
        <dbReference type="Proteomes" id="UP000030742"/>
    </source>
</evidence>
<evidence type="ECO:0000313" key="6">
    <source>
        <dbReference type="EMBL" id="ERL88548.1"/>
    </source>
</evidence>
<organism evidence="5">
    <name type="scientific">Dendroctonus ponderosae</name>
    <name type="common">Mountain pine beetle</name>
    <dbReference type="NCBI Taxonomy" id="77166"/>
    <lineage>
        <taxon>Eukaryota</taxon>
        <taxon>Metazoa</taxon>
        <taxon>Ecdysozoa</taxon>
        <taxon>Arthropoda</taxon>
        <taxon>Hexapoda</taxon>
        <taxon>Insecta</taxon>
        <taxon>Pterygota</taxon>
        <taxon>Neoptera</taxon>
        <taxon>Endopterygota</taxon>
        <taxon>Coleoptera</taxon>
        <taxon>Polyphaga</taxon>
        <taxon>Cucujiformia</taxon>
        <taxon>Curculionidae</taxon>
        <taxon>Scolytinae</taxon>
        <taxon>Dendroctonus</taxon>
    </lineage>
</organism>
<evidence type="ECO:0000313" key="5">
    <source>
        <dbReference type="EMBL" id="ENN81998.1"/>
    </source>
</evidence>
<dbReference type="GO" id="GO:0006357">
    <property type="term" value="P:regulation of transcription by RNA polymerase II"/>
    <property type="evidence" value="ECO:0007669"/>
    <property type="project" value="TreeGrafter"/>
</dbReference>
<dbReference type="PANTHER" id="PTHR12243:SF67">
    <property type="entry name" value="COREPRESSOR OF PANGOLIN, ISOFORM A-RELATED"/>
    <property type="match status" value="1"/>
</dbReference>
<dbReference type="OMA" id="ECKNKWR"/>
<evidence type="ECO:0000259" key="4">
    <source>
        <dbReference type="PROSITE" id="PS51031"/>
    </source>
</evidence>
<dbReference type="InterPro" id="IPR039353">
    <property type="entry name" value="TF_Adf1"/>
</dbReference>
<dbReference type="PROSITE" id="PS51031">
    <property type="entry name" value="BESS"/>
    <property type="match status" value="1"/>
</dbReference>
<dbReference type="GO" id="GO:0005667">
    <property type="term" value="C:transcription regulator complex"/>
    <property type="evidence" value="ECO:0007669"/>
    <property type="project" value="TreeGrafter"/>
</dbReference>
<dbReference type="InterPro" id="IPR004210">
    <property type="entry name" value="BESS_motif"/>
</dbReference>
<proteinExistence type="predicted"/>
<dbReference type="EnsemblMetazoa" id="XM_019917065.1">
    <property type="protein sequence ID" value="XP_019772624.1"/>
    <property type="gene ID" value="LOC109546199"/>
</dbReference>
<accession>N6TVC1</accession>
<keyword evidence="8" id="KW-1185">Reference proteome</keyword>
<dbReference type="AlphaFoldDB" id="N6TVC1"/>
<dbReference type="PANTHER" id="PTHR12243">
    <property type="entry name" value="MADF DOMAIN TRANSCRIPTION FACTOR"/>
    <property type="match status" value="1"/>
</dbReference>
<comment type="subcellular location">
    <subcellularLocation>
        <location evidence="1">Nucleus</location>
    </subcellularLocation>
</comment>
<evidence type="ECO:0000259" key="3">
    <source>
        <dbReference type="PROSITE" id="PS51029"/>
    </source>
</evidence>